<comment type="caution">
    <text evidence="1">The sequence shown here is derived from an EMBL/GenBank/DDBJ whole genome shotgun (WGS) entry which is preliminary data.</text>
</comment>
<dbReference type="AlphaFoldDB" id="A0A833RTJ5"/>
<evidence type="ECO:0000313" key="2">
    <source>
        <dbReference type="Proteomes" id="UP000655588"/>
    </source>
</evidence>
<accession>A0A833RTJ5</accession>
<proteinExistence type="predicted"/>
<keyword evidence="2" id="KW-1185">Reference proteome</keyword>
<dbReference type="EMBL" id="WNWW01000667">
    <property type="protein sequence ID" value="KAF3422612.1"/>
    <property type="molecule type" value="Genomic_DNA"/>
</dbReference>
<gene>
    <name evidence="1" type="ORF">E2986_11213</name>
</gene>
<reference evidence="1" key="1">
    <citation type="submission" date="2019-11" db="EMBL/GenBank/DDBJ databases">
        <title>The nuclear and mitochondrial genomes of Frieseomelitta varia - a highly eusocial stingless bee (Meliponini) with a permanently sterile worker caste.</title>
        <authorList>
            <person name="Freitas F.C.P."/>
            <person name="Lourenco A.P."/>
            <person name="Nunes F.M.F."/>
            <person name="Paschoal A.R."/>
            <person name="Abreu F.C.P."/>
            <person name="Barbin F.O."/>
            <person name="Bataglia L."/>
            <person name="Cardoso-Junior C.A.M."/>
            <person name="Cervoni M.S."/>
            <person name="Silva S.R."/>
            <person name="Dalarmi F."/>
            <person name="Del Lama M.A."/>
            <person name="Depintor T.S."/>
            <person name="Ferreira K.M."/>
            <person name="Goria P.S."/>
            <person name="Jaskot M.C."/>
            <person name="Lago D.C."/>
            <person name="Luna-Lucena D."/>
            <person name="Moda L.M."/>
            <person name="Nascimento L."/>
            <person name="Pedrino M."/>
            <person name="Rabico F.O."/>
            <person name="Sanches F.C."/>
            <person name="Santos D.E."/>
            <person name="Santos C.G."/>
            <person name="Vieira J."/>
            <person name="Lopes T.F."/>
            <person name="Barchuk A.R."/>
            <person name="Hartfelder K."/>
            <person name="Simoes Z.L.P."/>
            <person name="Bitondi M.M.G."/>
            <person name="Pinheiro D.G."/>
        </authorList>
    </citation>
    <scope>NUCLEOTIDE SEQUENCE</scope>
    <source>
        <strain evidence="1">USP_RPSP 00005682</strain>
        <tissue evidence="1">Whole individual</tissue>
    </source>
</reference>
<protein>
    <submittedName>
        <fullName evidence="1">Uncharacterized protein</fullName>
    </submittedName>
</protein>
<dbReference type="Proteomes" id="UP000655588">
    <property type="component" value="Unassembled WGS sequence"/>
</dbReference>
<name>A0A833RTJ5_9HYME</name>
<sequence>MCGSIWLIRSDENVEAHEPNWTASGRHEEEERSFVVQKLAWHTEALIDCLERGKNSQIYKNLDTVVSPKSLGT</sequence>
<evidence type="ECO:0000313" key="1">
    <source>
        <dbReference type="EMBL" id="KAF3422612.1"/>
    </source>
</evidence>
<organism evidence="1 2">
    <name type="scientific">Frieseomelitta varia</name>
    <dbReference type="NCBI Taxonomy" id="561572"/>
    <lineage>
        <taxon>Eukaryota</taxon>
        <taxon>Metazoa</taxon>
        <taxon>Ecdysozoa</taxon>
        <taxon>Arthropoda</taxon>
        <taxon>Hexapoda</taxon>
        <taxon>Insecta</taxon>
        <taxon>Pterygota</taxon>
        <taxon>Neoptera</taxon>
        <taxon>Endopterygota</taxon>
        <taxon>Hymenoptera</taxon>
        <taxon>Apocrita</taxon>
        <taxon>Aculeata</taxon>
        <taxon>Apoidea</taxon>
        <taxon>Anthophila</taxon>
        <taxon>Apidae</taxon>
        <taxon>Frieseomelitta</taxon>
    </lineage>
</organism>